<gene>
    <name evidence="1" type="ORF">BOX15_Mlig027360g1</name>
</gene>
<reference evidence="1 2" key="1">
    <citation type="submission" date="2017-06" db="EMBL/GenBank/DDBJ databases">
        <title>A platform for efficient transgenesis in Macrostomum lignano, a flatworm model organism for stem cell research.</title>
        <authorList>
            <person name="Berezikov E."/>
        </authorList>
    </citation>
    <scope>NUCLEOTIDE SEQUENCE [LARGE SCALE GENOMIC DNA]</scope>
    <source>
        <strain evidence="1">DV1</strain>
        <tissue evidence="1">Whole organism</tissue>
    </source>
</reference>
<name>A0A267FZG1_9PLAT</name>
<keyword evidence="2" id="KW-1185">Reference proteome</keyword>
<evidence type="ECO:0000313" key="1">
    <source>
        <dbReference type="EMBL" id="PAA79225.1"/>
    </source>
</evidence>
<evidence type="ECO:0000313" key="2">
    <source>
        <dbReference type="Proteomes" id="UP000215902"/>
    </source>
</evidence>
<dbReference type="Proteomes" id="UP000215902">
    <property type="component" value="Unassembled WGS sequence"/>
</dbReference>
<protein>
    <submittedName>
        <fullName evidence="1">Uncharacterized protein</fullName>
    </submittedName>
</protein>
<dbReference type="AlphaFoldDB" id="A0A267FZG1"/>
<sequence>MANKSSIRFFIGLTWLVRIKRQFETSATCRPRNSHVGGPAQEYVSLHVNSRELTCHAFYHKEKLSTCAPVRPVTPMPVACLYFGLRIQGNVLFNGSLKAHDFANANMSQTDIRRFFVLIATTA</sequence>
<organism evidence="1 2">
    <name type="scientific">Macrostomum lignano</name>
    <dbReference type="NCBI Taxonomy" id="282301"/>
    <lineage>
        <taxon>Eukaryota</taxon>
        <taxon>Metazoa</taxon>
        <taxon>Spiralia</taxon>
        <taxon>Lophotrochozoa</taxon>
        <taxon>Platyhelminthes</taxon>
        <taxon>Rhabditophora</taxon>
        <taxon>Macrostomorpha</taxon>
        <taxon>Macrostomida</taxon>
        <taxon>Macrostomidae</taxon>
        <taxon>Macrostomum</taxon>
    </lineage>
</organism>
<accession>A0A267FZG1</accession>
<comment type="caution">
    <text evidence="1">The sequence shown here is derived from an EMBL/GenBank/DDBJ whole genome shotgun (WGS) entry which is preliminary data.</text>
</comment>
<proteinExistence type="predicted"/>
<dbReference type="EMBL" id="NIVC01000647">
    <property type="protein sequence ID" value="PAA79225.1"/>
    <property type="molecule type" value="Genomic_DNA"/>
</dbReference>